<feature type="transmembrane region" description="Helical" evidence="12">
    <location>
        <begin position="255"/>
        <end position="272"/>
    </location>
</feature>
<feature type="transmembrane region" description="Helical" evidence="12">
    <location>
        <begin position="968"/>
        <end position="991"/>
    </location>
</feature>
<organism evidence="15 16">
    <name type="scientific">Microthyrium microscopicum</name>
    <dbReference type="NCBI Taxonomy" id="703497"/>
    <lineage>
        <taxon>Eukaryota</taxon>
        <taxon>Fungi</taxon>
        <taxon>Dikarya</taxon>
        <taxon>Ascomycota</taxon>
        <taxon>Pezizomycotina</taxon>
        <taxon>Dothideomycetes</taxon>
        <taxon>Dothideomycetes incertae sedis</taxon>
        <taxon>Microthyriales</taxon>
        <taxon>Microthyriaceae</taxon>
        <taxon>Microthyrium</taxon>
    </lineage>
</organism>
<dbReference type="Gene3D" id="3.40.50.300">
    <property type="entry name" value="P-loop containing nucleotide triphosphate hydrolases"/>
    <property type="match status" value="2"/>
</dbReference>
<feature type="domain" description="ABC transporter" evidence="13">
    <location>
        <begin position="1315"/>
        <end position="1567"/>
    </location>
</feature>
<dbReference type="InterPro" id="IPR017871">
    <property type="entry name" value="ABC_transporter-like_CS"/>
</dbReference>
<comment type="similarity">
    <text evidence="2">Belongs to the ABC transporter superfamily. ABCC family. Conjugate transporter (TC 3.A.1.208) subfamily.</text>
</comment>
<feature type="transmembrane region" description="Helical" evidence="12">
    <location>
        <begin position="278"/>
        <end position="295"/>
    </location>
</feature>
<dbReference type="InterPro" id="IPR011527">
    <property type="entry name" value="ABC1_TM_dom"/>
</dbReference>
<dbReference type="FunFam" id="3.40.50.300:FF:000610">
    <property type="entry name" value="Multidrug resistance-associated ABC transporter"/>
    <property type="match status" value="1"/>
</dbReference>
<feature type="compositionally biased region" description="Basic and acidic residues" evidence="11">
    <location>
        <begin position="928"/>
        <end position="943"/>
    </location>
</feature>
<dbReference type="CDD" id="cd18596">
    <property type="entry name" value="ABC_6TM_VMR1_D1_like"/>
    <property type="match status" value="1"/>
</dbReference>
<dbReference type="InterPro" id="IPR050173">
    <property type="entry name" value="ABC_transporter_C-like"/>
</dbReference>
<feature type="transmembrane region" description="Helical" evidence="12">
    <location>
        <begin position="1229"/>
        <end position="1247"/>
    </location>
</feature>
<dbReference type="FunFam" id="1.20.1560.10:FF:000013">
    <property type="entry name" value="ABC transporter C family member 2"/>
    <property type="match status" value="1"/>
</dbReference>
<evidence type="ECO:0000256" key="6">
    <source>
        <dbReference type="ARBA" id="ARBA00022741"/>
    </source>
</evidence>
<evidence type="ECO:0000259" key="13">
    <source>
        <dbReference type="PROSITE" id="PS50893"/>
    </source>
</evidence>
<dbReference type="Gene3D" id="1.20.1560.10">
    <property type="entry name" value="ABC transporter type 1, transmembrane domain"/>
    <property type="match status" value="2"/>
</dbReference>
<keyword evidence="7" id="KW-0067">ATP-binding</keyword>
<feature type="compositionally biased region" description="Basic and acidic residues" evidence="11">
    <location>
        <begin position="361"/>
        <end position="379"/>
    </location>
</feature>
<feature type="compositionally biased region" description="Polar residues" evidence="11">
    <location>
        <begin position="896"/>
        <end position="905"/>
    </location>
</feature>
<dbReference type="PROSITE" id="PS00211">
    <property type="entry name" value="ABC_TRANSPORTER_1"/>
    <property type="match status" value="1"/>
</dbReference>
<dbReference type="FunFam" id="3.40.50.300:FF:000825">
    <property type="entry name" value="ABC bile acid transporter"/>
    <property type="match status" value="1"/>
</dbReference>
<protein>
    <submittedName>
        <fullName evidence="15">ATP-dependent bile acid permease</fullName>
    </submittedName>
</protein>
<feature type="transmembrane region" description="Helical" evidence="12">
    <location>
        <begin position="307"/>
        <end position="325"/>
    </location>
</feature>
<feature type="transmembrane region" description="Helical" evidence="12">
    <location>
        <begin position="331"/>
        <end position="351"/>
    </location>
</feature>
<dbReference type="CDD" id="cd18604">
    <property type="entry name" value="ABC_6TM_VMR1_D2_like"/>
    <property type="match status" value="1"/>
</dbReference>
<dbReference type="GO" id="GO:0005737">
    <property type="term" value="C:cytoplasm"/>
    <property type="evidence" value="ECO:0007669"/>
    <property type="project" value="UniProtKB-ARBA"/>
</dbReference>
<dbReference type="SUPFAM" id="SSF52540">
    <property type="entry name" value="P-loop containing nucleoside triphosphate hydrolases"/>
    <property type="match status" value="2"/>
</dbReference>
<feature type="transmembrane region" description="Helical" evidence="12">
    <location>
        <begin position="1113"/>
        <end position="1134"/>
    </location>
</feature>
<dbReference type="PROSITE" id="PS50929">
    <property type="entry name" value="ABC_TM1F"/>
    <property type="match status" value="2"/>
</dbReference>
<feature type="compositionally biased region" description="Polar residues" evidence="11">
    <location>
        <begin position="912"/>
        <end position="924"/>
    </location>
</feature>
<evidence type="ECO:0000256" key="10">
    <source>
        <dbReference type="ARBA" id="ARBA00023180"/>
    </source>
</evidence>
<evidence type="ECO:0000256" key="9">
    <source>
        <dbReference type="ARBA" id="ARBA00023136"/>
    </source>
</evidence>
<evidence type="ECO:0000256" key="1">
    <source>
        <dbReference type="ARBA" id="ARBA00004141"/>
    </source>
</evidence>
<evidence type="ECO:0000256" key="4">
    <source>
        <dbReference type="ARBA" id="ARBA00022692"/>
    </source>
</evidence>
<proteinExistence type="inferred from homology"/>
<name>A0A6A6TX68_9PEZI</name>
<evidence type="ECO:0000256" key="8">
    <source>
        <dbReference type="ARBA" id="ARBA00022989"/>
    </source>
</evidence>
<keyword evidence="3" id="KW-0813">Transport</keyword>
<feature type="transmembrane region" description="Helical" evidence="12">
    <location>
        <begin position="130"/>
        <end position="152"/>
    </location>
</feature>
<sequence length="1584" mass="176481">MFDIEQWPLWLDAAIVGVIVCLAAFAVRTAVQSSRDHPKAAGSNEKYQDADGIATEESQKQFSIGWQNIFLSIFALAGFVVSIAAVVLCSVQKWKYEKFVWMHGVVWILILAISVLVVRERQHVARYQLAVTAALSFIATLISHCVRIYFIVENLVSTSKLQEAFDWSRFALAILGLAVSISYPRRPEVFLNGVPVDAQWGQPAWSRYTYAWANPMLAKARKKKLDHDDLPQLDHTNRAGDLFERFNAQKKRKSLTLMIIISILPGFIRQQFFTLLDAFFNVAPQLALFQLLRILEQKDAGMPVQRIGIFWAFGLGLLSAVSGYIAARTWWYSESSIFVTLAMEFGAIIFAKSMRKKDVKGTAKKKTDDSKTNGKKNDNDTTADIEAATPSELKDDGEDEAEAMRQTRQGVVNLVGVDARRIGNFATVNNIATGSILRLFIAFFFLKQLVGWVPMLIGIAVQLAFLPINIYYSKRYTVFADSLMKQRDKKLSVVNEALSGIRQIKFAALERRWQQKILEAREVELKSLWGVMISDTILIGLWITGPVMLSTACLISYALITGRLEPSVAFTVISVLGKIEGTLSYLPELLTNLFDARISIKRIQDYLEAPDKIDVAQVGDKIAFEDATIAWPADELEEDTFKLHNINIEFPLGELSVISGRTGSGKSLLLSSILGECELISGTIIMPQNPSTTERNDKAANKGNWILDNAVAFVPQIPWIENASFRDNILFGLPFDEERYKQVLSDCALEKDLEILGDGDRTEIGPKGINLSGGQCWRLTLARALYSRAGILVLDDIFSAVDAHVGKHIFENALTGPMSTGRTRILVTHHVALCRSRTKYEVHLGEGVVDYAGLVEELAKTGKLIEHEDAIEDAEDVVEDTMQSAAVERRLSTVSRRLSKNSTGTALERQRTSVSTRSESQTVLNGHAESEAANKKEDPKKFVEKEATETGTVKFRIYIAYMKACGSWGLWVGILIMFGLYEILLLGRTWILRLWTGSNETQAVFNSSHSAFTIPLQKTFFAEAAAPVLIKDTPRETLMYYLTIYLAVTVVMCAEGTLRYYFVFHSSIKASRRMFESLTYAVLRAPLRWLDTVPVGRVLNRFTADFNTLDTTLAYGLSFAFWNFLAVVGIAFAGAIVSPYIILTAFLLFCICAWFSSYYLSGARECKRLESTAKSPIFEHFTAALQGVSSIRAYNKSSHYIEVMFDKLNRQGRCLYQLAIFKRWLSWRFQLVGMVFSTLVAIVLVNAKGMDAALGGFALTFSLSYNESLSFLLRHYTEVELGMNSTERIVEYSEIETENQDGEDVPASWPSEGRMEVENLVVSYASDLPPVLKGLNFEVKPKERIGVVGRTGAGKSSLTLALFRFLEASEGSVHIDGVDISKIKLEDLRSRLAIIPQDPVLFSGTIRSNLDPFDERSDLELKDALERVHLVGSEAPTPPEGSANAPTANTKNVNIFKSLNSAISESGQNLSQGQRQLLCLARAIVARPKIMVLDEATSAVDKNTDSLIQRSIREEFDSSTLLVIAHRLSTIADFDRVLVLDQGAAVEYDTPKNLVEKEDGIFRSMVESSGERDVLMDAILGGEK</sequence>
<feature type="domain" description="ABC transmembrane type-1" evidence="14">
    <location>
        <begin position="272"/>
        <end position="593"/>
    </location>
</feature>
<evidence type="ECO:0000313" key="16">
    <source>
        <dbReference type="Proteomes" id="UP000799302"/>
    </source>
</evidence>
<feature type="transmembrane region" description="Helical" evidence="12">
    <location>
        <begin position="452"/>
        <end position="472"/>
    </location>
</feature>
<evidence type="ECO:0000256" key="12">
    <source>
        <dbReference type="SAM" id="Phobius"/>
    </source>
</evidence>
<keyword evidence="10" id="KW-0325">Glycoprotein</keyword>
<evidence type="ECO:0000256" key="3">
    <source>
        <dbReference type="ARBA" id="ARBA00022448"/>
    </source>
</evidence>
<keyword evidence="16" id="KW-1185">Reference proteome</keyword>
<evidence type="ECO:0000259" key="14">
    <source>
        <dbReference type="PROSITE" id="PS50929"/>
    </source>
</evidence>
<dbReference type="PANTHER" id="PTHR24223">
    <property type="entry name" value="ATP-BINDING CASSETTE SUB-FAMILY C"/>
    <property type="match status" value="1"/>
</dbReference>
<feature type="region of interest" description="Disordered" evidence="11">
    <location>
        <begin position="361"/>
        <end position="402"/>
    </location>
</feature>
<keyword evidence="5" id="KW-0677">Repeat</keyword>
<dbReference type="CDD" id="cd03244">
    <property type="entry name" value="ABCC_MRP_domain2"/>
    <property type="match status" value="1"/>
</dbReference>
<dbReference type="GO" id="GO:0016020">
    <property type="term" value="C:membrane"/>
    <property type="evidence" value="ECO:0007669"/>
    <property type="project" value="UniProtKB-SubCell"/>
</dbReference>
<comment type="subcellular location">
    <subcellularLocation>
        <location evidence="1">Membrane</location>
        <topology evidence="1">Multi-pass membrane protein</topology>
    </subcellularLocation>
</comment>
<accession>A0A6A6TX68</accession>
<feature type="domain" description="ABC transporter" evidence="13">
    <location>
        <begin position="622"/>
        <end position="871"/>
    </location>
</feature>
<evidence type="ECO:0000256" key="7">
    <source>
        <dbReference type="ARBA" id="ARBA00022840"/>
    </source>
</evidence>
<keyword evidence="4 12" id="KW-0812">Transmembrane</keyword>
<dbReference type="Pfam" id="PF00664">
    <property type="entry name" value="ABC_membrane"/>
    <property type="match status" value="2"/>
</dbReference>
<dbReference type="PANTHER" id="PTHR24223:SF456">
    <property type="entry name" value="MULTIDRUG RESISTANCE-ASSOCIATED PROTEIN LETHAL(2)03659"/>
    <property type="match status" value="1"/>
</dbReference>
<keyword evidence="9 12" id="KW-0472">Membrane</keyword>
<dbReference type="InterPro" id="IPR027417">
    <property type="entry name" value="P-loop_NTPase"/>
</dbReference>
<reference evidence="15" key="1">
    <citation type="journal article" date="2020" name="Stud. Mycol.">
        <title>101 Dothideomycetes genomes: a test case for predicting lifestyles and emergence of pathogens.</title>
        <authorList>
            <person name="Haridas S."/>
            <person name="Albert R."/>
            <person name="Binder M."/>
            <person name="Bloem J."/>
            <person name="Labutti K."/>
            <person name="Salamov A."/>
            <person name="Andreopoulos B."/>
            <person name="Baker S."/>
            <person name="Barry K."/>
            <person name="Bills G."/>
            <person name="Bluhm B."/>
            <person name="Cannon C."/>
            <person name="Castanera R."/>
            <person name="Culley D."/>
            <person name="Daum C."/>
            <person name="Ezra D."/>
            <person name="Gonzalez J."/>
            <person name="Henrissat B."/>
            <person name="Kuo A."/>
            <person name="Liang C."/>
            <person name="Lipzen A."/>
            <person name="Lutzoni F."/>
            <person name="Magnuson J."/>
            <person name="Mondo S."/>
            <person name="Nolan M."/>
            <person name="Ohm R."/>
            <person name="Pangilinan J."/>
            <person name="Park H.-J."/>
            <person name="Ramirez L."/>
            <person name="Alfaro M."/>
            <person name="Sun H."/>
            <person name="Tritt A."/>
            <person name="Yoshinaga Y."/>
            <person name="Zwiers L.-H."/>
            <person name="Turgeon B."/>
            <person name="Goodwin S."/>
            <person name="Spatafora J."/>
            <person name="Crous P."/>
            <person name="Grigoriev I."/>
        </authorList>
    </citation>
    <scope>NUCLEOTIDE SEQUENCE</scope>
    <source>
        <strain evidence="15">CBS 115976</strain>
    </source>
</reference>
<dbReference type="InterPro" id="IPR003593">
    <property type="entry name" value="AAA+_ATPase"/>
</dbReference>
<feature type="transmembrane region" description="Helical" evidence="12">
    <location>
        <begin position="164"/>
        <end position="183"/>
    </location>
</feature>
<feature type="transmembrane region" description="Helical" evidence="12">
    <location>
        <begin position="1038"/>
        <end position="1064"/>
    </location>
</feature>
<dbReference type="SUPFAM" id="SSF90123">
    <property type="entry name" value="ABC transporter transmembrane region"/>
    <property type="match status" value="2"/>
</dbReference>
<dbReference type="PROSITE" id="PS50893">
    <property type="entry name" value="ABC_TRANSPORTER_2"/>
    <property type="match status" value="2"/>
</dbReference>
<dbReference type="InterPro" id="IPR036640">
    <property type="entry name" value="ABC1_TM_sf"/>
</dbReference>
<dbReference type="GO" id="GO:0005524">
    <property type="term" value="F:ATP binding"/>
    <property type="evidence" value="ECO:0007669"/>
    <property type="project" value="UniProtKB-KW"/>
</dbReference>
<dbReference type="Proteomes" id="UP000799302">
    <property type="component" value="Unassembled WGS sequence"/>
</dbReference>
<feature type="domain" description="ABC transmembrane type-1" evidence="14">
    <location>
        <begin position="1029"/>
        <end position="1281"/>
    </location>
</feature>
<feature type="transmembrane region" description="Helical" evidence="12">
    <location>
        <begin position="100"/>
        <end position="118"/>
    </location>
</feature>
<feature type="transmembrane region" description="Helical" evidence="12">
    <location>
        <begin position="69"/>
        <end position="88"/>
    </location>
</feature>
<feature type="transmembrane region" description="Helical" evidence="12">
    <location>
        <begin position="1140"/>
        <end position="1160"/>
    </location>
</feature>
<dbReference type="GO" id="GO:0016887">
    <property type="term" value="F:ATP hydrolysis activity"/>
    <property type="evidence" value="ECO:0007669"/>
    <property type="project" value="InterPro"/>
</dbReference>
<evidence type="ECO:0000256" key="2">
    <source>
        <dbReference type="ARBA" id="ARBA00009726"/>
    </source>
</evidence>
<feature type="transmembrane region" description="Helical" evidence="12">
    <location>
        <begin position="6"/>
        <end position="27"/>
    </location>
</feature>
<dbReference type="OrthoDB" id="6500128at2759"/>
<evidence type="ECO:0000313" key="15">
    <source>
        <dbReference type="EMBL" id="KAF2664412.1"/>
    </source>
</evidence>
<feature type="transmembrane region" description="Helical" evidence="12">
    <location>
        <begin position="536"/>
        <end position="560"/>
    </location>
</feature>
<dbReference type="CDD" id="cd03250">
    <property type="entry name" value="ABCC_MRP_domain1"/>
    <property type="match status" value="1"/>
</dbReference>
<gene>
    <name evidence="15" type="ORF">BT63DRAFT_393440</name>
</gene>
<dbReference type="InterPro" id="IPR003439">
    <property type="entry name" value="ABC_transporter-like_ATP-bd"/>
</dbReference>
<dbReference type="SMART" id="SM00382">
    <property type="entry name" value="AAA"/>
    <property type="match status" value="2"/>
</dbReference>
<dbReference type="GO" id="GO:0140359">
    <property type="term" value="F:ABC-type transporter activity"/>
    <property type="evidence" value="ECO:0007669"/>
    <property type="project" value="InterPro"/>
</dbReference>
<keyword evidence="6" id="KW-0547">Nucleotide-binding</keyword>
<feature type="region of interest" description="Disordered" evidence="11">
    <location>
        <begin position="896"/>
        <end position="943"/>
    </location>
</feature>
<dbReference type="EMBL" id="MU004243">
    <property type="protein sequence ID" value="KAF2664412.1"/>
    <property type="molecule type" value="Genomic_DNA"/>
</dbReference>
<keyword evidence="8 12" id="KW-1133">Transmembrane helix</keyword>
<evidence type="ECO:0000256" key="5">
    <source>
        <dbReference type="ARBA" id="ARBA00022737"/>
    </source>
</evidence>
<dbReference type="Pfam" id="PF00005">
    <property type="entry name" value="ABC_tran"/>
    <property type="match status" value="2"/>
</dbReference>
<evidence type="ECO:0000256" key="11">
    <source>
        <dbReference type="SAM" id="MobiDB-lite"/>
    </source>
</evidence>